<evidence type="ECO:0008006" key="10">
    <source>
        <dbReference type="Google" id="ProtNLM"/>
    </source>
</evidence>
<dbReference type="GO" id="GO:0007165">
    <property type="term" value="P:signal transduction"/>
    <property type="evidence" value="ECO:0007669"/>
    <property type="project" value="UniProtKB-KW"/>
</dbReference>
<protein>
    <recommendedName>
        <fullName evidence="10">Methyl-accepting chemotaxis protein</fullName>
    </recommendedName>
</protein>
<dbReference type="Pfam" id="PF00015">
    <property type="entry name" value="MCPsignal"/>
    <property type="match status" value="1"/>
</dbReference>
<dbReference type="PROSITE" id="PS50111">
    <property type="entry name" value="CHEMOTAXIS_TRANSDUC_2"/>
    <property type="match status" value="1"/>
</dbReference>
<feature type="domain" description="HAMP" evidence="7">
    <location>
        <begin position="198"/>
        <end position="252"/>
    </location>
</feature>
<dbReference type="SMART" id="SM00304">
    <property type="entry name" value="HAMP"/>
    <property type="match status" value="1"/>
</dbReference>
<dbReference type="KEGG" id="msil:METEAL_22790"/>
<dbReference type="SUPFAM" id="SSF58104">
    <property type="entry name" value="Methyl-accepting chemotaxis protein (MCP) signaling domain"/>
    <property type="match status" value="1"/>
</dbReference>
<evidence type="ECO:0000259" key="7">
    <source>
        <dbReference type="PROSITE" id="PS50885"/>
    </source>
</evidence>
<dbReference type="CDD" id="cd06225">
    <property type="entry name" value="HAMP"/>
    <property type="match status" value="1"/>
</dbReference>
<dbReference type="PRINTS" id="PR00260">
    <property type="entry name" value="CHEMTRNSDUCR"/>
</dbReference>
<accession>A0AA48GP52</accession>
<keyword evidence="9" id="KW-1185">Reference proteome</keyword>
<keyword evidence="5" id="KW-0472">Membrane</keyword>
<feature type="transmembrane region" description="Helical" evidence="5">
    <location>
        <begin position="175"/>
        <end position="201"/>
    </location>
</feature>
<dbReference type="RefSeq" id="WP_316411748.1">
    <property type="nucleotide sequence ID" value="NZ_AP027080.1"/>
</dbReference>
<comment type="similarity">
    <text evidence="2">Belongs to the methyl-accepting chemotaxis (MCP) protein family.</text>
</comment>
<feature type="region of interest" description="Disordered" evidence="4">
    <location>
        <begin position="446"/>
        <end position="465"/>
    </location>
</feature>
<evidence type="ECO:0000256" key="2">
    <source>
        <dbReference type="ARBA" id="ARBA00029447"/>
    </source>
</evidence>
<keyword evidence="5" id="KW-1133">Transmembrane helix</keyword>
<reference evidence="9" key="1">
    <citation type="journal article" date="2023" name="Int. J. Syst. Evol. Microbiol.">
        <title>Mesoterricola silvestris gen. nov., sp. nov., Mesoterricola sediminis sp. nov., Geothrix oryzae sp. nov., Geothrix edaphica sp. nov., Geothrix rubra sp. nov., and Geothrix limicola sp. nov., six novel members of Acidobacteriota isolated from soils.</title>
        <authorList>
            <person name="Itoh H."/>
            <person name="Sugisawa Y."/>
            <person name="Mise K."/>
            <person name="Xu Z."/>
            <person name="Kuniyasu M."/>
            <person name="Ushijima N."/>
            <person name="Kawano K."/>
            <person name="Kobayashi E."/>
            <person name="Shiratori Y."/>
            <person name="Masuda Y."/>
            <person name="Senoo K."/>
        </authorList>
    </citation>
    <scope>NUCLEOTIDE SEQUENCE [LARGE SCALE GENOMIC DNA]</scope>
    <source>
        <strain evidence="9">W79</strain>
    </source>
</reference>
<dbReference type="Proteomes" id="UP001238179">
    <property type="component" value="Chromosome"/>
</dbReference>
<dbReference type="InterPro" id="IPR004089">
    <property type="entry name" value="MCPsignal_dom"/>
</dbReference>
<dbReference type="PROSITE" id="PS50885">
    <property type="entry name" value="HAMP"/>
    <property type="match status" value="1"/>
</dbReference>
<proteinExistence type="inferred from homology"/>
<keyword evidence="1" id="KW-0145">Chemotaxis</keyword>
<name>A0AA48GP52_9BACT</name>
<dbReference type="SMART" id="SM00283">
    <property type="entry name" value="MA"/>
    <property type="match status" value="1"/>
</dbReference>
<dbReference type="InterPro" id="IPR004090">
    <property type="entry name" value="Chemotax_Me-accpt_rcpt"/>
</dbReference>
<dbReference type="GO" id="GO:0006935">
    <property type="term" value="P:chemotaxis"/>
    <property type="evidence" value="ECO:0007669"/>
    <property type="project" value="UniProtKB-KW"/>
</dbReference>
<dbReference type="Gene3D" id="1.10.287.950">
    <property type="entry name" value="Methyl-accepting chemotaxis protein"/>
    <property type="match status" value="1"/>
</dbReference>
<dbReference type="PANTHER" id="PTHR43531">
    <property type="entry name" value="PROTEIN ICFG"/>
    <property type="match status" value="1"/>
</dbReference>
<feature type="compositionally biased region" description="Low complexity" evidence="4">
    <location>
        <begin position="452"/>
        <end position="463"/>
    </location>
</feature>
<dbReference type="PANTHER" id="PTHR43531:SF11">
    <property type="entry name" value="METHYL-ACCEPTING CHEMOTAXIS PROTEIN 3"/>
    <property type="match status" value="1"/>
</dbReference>
<evidence type="ECO:0000256" key="1">
    <source>
        <dbReference type="ARBA" id="ARBA00022500"/>
    </source>
</evidence>
<evidence type="ECO:0000313" key="8">
    <source>
        <dbReference type="EMBL" id="BDU73105.1"/>
    </source>
</evidence>
<dbReference type="AlphaFoldDB" id="A0AA48GP52"/>
<evidence type="ECO:0000256" key="5">
    <source>
        <dbReference type="SAM" id="Phobius"/>
    </source>
</evidence>
<keyword evidence="3" id="KW-0807">Transducer</keyword>
<evidence type="ECO:0000256" key="4">
    <source>
        <dbReference type="SAM" id="MobiDB-lite"/>
    </source>
</evidence>
<evidence type="ECO:0000313" key="9">
    <source>
        <dbReference type="Proteomes" id="UP001238179"/>
    </source>
</evidence>
<dbReference type="InterPro" id="IPR051310">
    <property type="entry name" value="MCP_chemotaxis"/>
</dbReference>
<dbReference type="InterPro" id="IPR003660">
    <property type="entry name" value="HAMP_dom"/>
</dbReference>
<dbReference type="GO" id="GO:0005886">
    <property type="term" value="C:plasma membrane"/>
    <property type="evidence" value="ECO:0007669"/>
    <property type="project" value="TreeGrafter"/>
</dbReference>
<evidence type="ECO:0000259" key="6">
    <source>
        <dbReference type="PROSITE" id="PS50111"/>
    </source>
</evidence>
<dbReference type="Pfam" id="PF00672">
    <property type="entry name" value="HAMP"/>
    <property type="match status" value="1"/>
</dbReference>
<gene>
    <name evidence="8" type="ORF">METEAL_22790</name>
</gene>
<feature type="domain" description="Methyl-accepting transducer" evidence="6">
    <location>
        <begin position="264"/>
        <end position="493"/>
    </location>
</feature>
<sequence>MEFWNSLSIRKKLSYSILALTLILAITAGIVSGWKLTTTQTEGIWSKGHSLSAVLAEATTSSYLSDDLGTTTGATERALEFVKDDADVSIAAVVAVDTATKAVAVKFQKRYRADAKVDTAALCEPLGKGGLKYEKGGFMITASPLGAEAQDPSKKVYQVLVLNDTSISRENLKSMGMMFILGLAMVALGFVASQVLGNAIVKPLETIQGRMRDISEGEGDLTARLDVVGTDEIAQLSVHFNRFVENIQGIVHQVITISTNIASGSLQMTAGMTEMASTADAIAHTAENQKSSVRQANDSVGTIANSSKVIFSTVSDALNVFDQAQEAAGKGGTAVGAAVSGMQVINQNSKQIGNILNVITEIANQTNLLSLNAAIEAAKAGEHGKGFAVVAEEVRKLAERSAQAAKEITALIQTSSKSIDDGTSMVNTAGSALRSIEESIKASAERMKTIGSQSQTQSQDSSTVVNAMGSLSSIAEGNAAATEQMAATIRETTRTVNELSNLAENLNNLVSRFKV</sequence>
<keyword evidence="5" id="KW-0812">Transmembrane</keyword>
<evidence type="ECO:0000256" key="3">
    <source>
        <dbReference type="PROSITE-ProRule" id="PRU00284"/>
    </source>
</evidence>
<dbReference type="GO" id="GO:0004888">
    <property type="term" value="F:transmembrane signaling receptor activity"/>
    <property type="evidence" value="ECO:0007669"/>
    <property type="project" value="InterPro"/>
</dbReference>
<organism evidence="8 9">
    <name type="scientific">Mesoterricola silvestris</name>
    <dbReference type="NCBI Taxonomy" id="2927979"/>
    <lineage>
        <taxon>Bacteria</taxon>
        <taxon>Pseudomonadati</taxon>
        <taxon>Acidobacteriota</taxon>
        <taxon>Holophagae</taxon>
        <taxon>Holophagales</taxon>
        <taxon>Holophagaceae</taxon>
        <taxon>Mesoterricola</taxon>
    </lineage>
</organism>
<dbReference type="EMBL" id="AP027080">
    <property type="protein sequence ID" value="BDU73105.1"/>
    <property type="molecule type" value="Genomic_DNA"/>
</dbReference>